<feature type="transmembrane region" description="Helical" evidence="1">
    <location>
        <begin position="599"/>
        <end position="623"/>
    </location>
</feature>
<feature type="transmembrane region" description="Helical" evidence="1">
    <location>
        <begin position="436"/>
        <end position="457"/>
    </location>
</feature>
<evidence type="ECO:0000313" key="3">
    <source>
        <dbReference type="Proteomes" id="UP001549320"/>
    </source>
</evidence>
<dbReference type="RefSeq" id="WP_354442955.1">
    <property type="nucleotide sequence ID" value="NZ_JBEPSH010000004.1"/>
</dbReference>
<accession>A0ABV2Q780</accession>
<keyword evidence="1" id="KW-0812">Transmembrane</keyword>
<gene>
    <name evidence="2" type="ORF">ABIE13_001997</name>
</gene>
<feature type="transmembrane region" description="Helical" evidence="1">
    <location>
        <begin position="352"/>
        <end position="373"/>
    </location>
</feature>
<sequence length="683" mass="76218">MSTTQLELIHILRAIDPDAPLPQRHLWLIGLLDWVRGESEDPQAAVARVRSLLDAAELRPDWLKLWHFWWAKFLSTTDATPLLADLGFAPRAAFLSEFVNRVRRKLLPATPETTDLGELFDLLFPSEFDARWLRALDTDTLRRLRSLLFRADAQGQTTAADYAQRVLLDALTYSLGQINAIGLSPDIRTRMSPEARQARPFHALPTTFEKVRVAVLEFGRESEPSLLAINQLREQLDSCRAAAYSVYAHLQEHGISVHIEFQLRQLRQRILRVKALLLCLETDAPALATAQLLSHLVRVNRDSRSVRSLMRTSTELLAAKVTERNAETGEHYITRTPRDYARMLRNAAGGGFVLAFTTWAKLLIVSLGLSAFWGGLMSGMNYAASFVIIMLLHWTVATKQPAMTAPALAAKLKNMDAPDAVENFVTEVVYLLRSQFAAIMGNVGVVIPMAMLITYGLHHLGWDGVLDTHHSEKILTDHHMLGPTVLFAAATGGLLFASSVIAGWVENWFVFNRLDSIIAYHPRSTRALGTERAERWGRYWRTHVSSYTANISLGLMLGLVPPILIFFGIGFEVRHVTLVSGQIAAAGVELGTEILDEPALWWAVGGIVVTGLMNLASSFYFAFRLAMTAHNVTGVSRRRLYRAVGRRMIRQPLSFVLPVATRHTPTSSVDKADEHEGDERVSI</sequence>
<evidence type="ECO:0000313" key="2">
    <source>
        <dbReference type="EMBL" id="MET4576886.1"/>
    </source>
</evidence>
<keyword evidence="1" id="KW-0472">Membrane</keyword>
<keyword evidence="1" id="KW-1133">Transmembrane helix</keyword>
<evidence type="ECO:0000256" key="1">
    <source>
        <dbReference type="SAM" id="Phobius"/>
    </source>
</evidence>
<dbReference type="InterPro" id="IPR011385">
    <property type="entry name" value="Site-sp_rcmbase"/>
</dbReference>
<feature type="transmembrane region" description="Helical" evidence="1">
    <location>
        <begin position="379"/>
        <end position="397"/>
    </location>
</feature>
<organism evidence="2 3">
    <name type="scientific">Ottowia thiooxydans</name>
    <dbReference type="NCBI Taxonomy" id="219182"/>
    <lineage>
        <taxon>Bacteria</taxon>
        <taxon>Pseudomonadati</taxon>
        <taxon>Pseudomonadota</taxon>
        <taxon>Betaproteobacteria</taxon>
        <taxon>Burkholderiales</taxon>
        <taxon>Comamonadaceae</taxon>
        <taxon>Ottowia</taxon>
    </lineage>
</organism>
<name>A0ABV2Q780_9BURK</name>
<feature type="transmembrane region" description="Helical" evidence="1">
    <location>
        <begin position="485"/>
        <end position="505"/>
    </location>
</feature>
<reference evidence="2 3" key="1">
    <citation type="submission" date="2024-06" db="EMBL/GenBank/DDBJ databases">
        <title>Sorghum-associated microbial communities from plants grown in Nebraska, USA.</title>
        <authorList>
            <person name="Schachtman D."/>
        </authorList>
    </citation>
    <scope>NUCLEOTIDE SEQUENCE [LARGE SCALE GENOMIC DNA]</scope>
    <source>
        <strain evidence="2 3">2709</strain>
    </source>
</reference>
<protein>
    <submittedName>
        <fullName evidence="2">Site-specific recombinase</fullName>
    </submittedName>
</protein>
<dbReference type="EMBL" id="JBEPSH010000004">
    <property type="protein sequence ID" value="MET4576886.1"/>
    <property type="molecule type" value="Genomic_DNA"/>
</dbReference>
<dbReference type="Proteomes" id="UP001549320">
    <property type="component" value="Unassembled WGS sequence"/>
</dbReference>
<dbReference type="Pfam" id="PF10136">
    <property type="entry name" value="SpecificRecomb"/>
    <property type="match status" value="1"/>
</dbReference>
<comment type="caution">
    <text evidence="2">The sequence shown here is derived from an EMBL/GenBank/DDBJ whole genome shotgun (WGS) entry which is preliminary data.</text>
</comment>
<proteinExistence type="predicted"/>
<feature type="transmembrane region" description="Helical" evidence="1">
    <location>
        <begin position="547"/>
        <end position="571"/>
    </location>
</feature>
<keyword evidence="3" id="KW-1185">Reference proteome</keyword>
<dbReference type="PIRSF" id="PIRSF015380">
    <property type="entry name" value="Site-sp_rcmb"/>
    <property type="match status" value="1"/>
</dbReference>